<evidence type="ECO:0000313" key="2">
    <source>
        <dbReference type="Proteomes" id="UP001456524"/>
    </source>
</evidence>
<organism evidence="1 2">
    <name type="scientific">Phyllosticta citrichinensis</name>
    <dbReference type="NCBI Taxonomy" id="1130410"/>
    <lineage>
        <taxon>Eukaryota</taxon>
        <taxon>Fungi</taxon>
        <taxon>Dikarya</taxon>
        <taxon>Ascomycota</taxon>
        <taxon>Pezizomycotina</taxon>
        <taxon>Dothideomycetes</taxon>
        <taxon>Dothideomycetes incertae sedis</taxon>
        <taxon>Botryosphaeriales</taxon>
        <taxon>Phyllostictaceae</taxon>
        <taxon>Phyllosticta</taxon>
    </lineage>
</organism>
<accession>A0ABR1Y6F5</accession>
<sequence length="152" mass="16553">MHMHTHMYALHACRQAAYTHRLTHPSRARKQAWRGFGLLACFASSALLLHACCWTQGWLAGGRAAAGEAGPQIALAHRAAVPADRCSRLMKGSLCGWADVVVGGCSRGFWRLRMIALGVKMALFGPMSSVVSQDCFVRDRERSGRNDDGVLS</sequence>
<keyword evidence="2" id="KW-1185">Reference proteome</keyword>
<dbReference type="Proteomes" id="UP001456524">
    <property type="component" value="Unassembled WGS sequence"/>
</dbReference>
<reference evidence="1 2" key="1">
    <citation type="journal article" date="2022" name="G3 (Bethesda)">
        <title>Enemy or ally: a genomic approach to elucidate the lifestyle of Phyllosticta citrichinaensis.</title>
        <authorList>
            <person name="Buijs V.A."/>
            <person name="Groenewald J.Z."/>
            <person name="Haridas S."/>
            <person name="LaButti K.M."/>
            <person name="Lipzen A."/>
            <person name="Martin F.M."/>
            <person name="Barry K."/>
            <person name="Grigoriev I.V."/>
            <person name="Crous P.W."/>
            <person name="Seidl M.F."/>
        </authorList>
    </citation>
    <scope>NUCLEOTIDE SEQUENCE [LARGE SCALE GENOMIC DNA]</scope>
    <source>
        <strain evidence="1 2">CBS 129764</strain>
    </source>
</reference>
<comment type="caution">
    <text evidence="1">The sequence shown here is derived from an EMBL/GenBank/DDBJ whole genome shotgun (WGS) entry which is preliminary data.</text>
</comment>
<gene>
    <name evidence="1" type="ORF">IWX90DRAFT_10278</name>
</gene>
<evidence type="ECO:0000313" key="1">
    <source>
        <dbReference type="EMBL" id="KAK8177184.1"/>
    </source>
</evidence>
<name>A0ABR1Y6F5_9PEZI</name>
<protein>
    <submittedName>
        <fullName evidence="1">Uncharacterized protein</fullName>
    </submittedName>
</protein>
<proteinExistence type="predicted"/>
<dbReference type="EMBL" id="JBBWUH010000001">
    <property type="protein sequence ID" value="KAK8177184.1"/>
    <property type="molecule type" value="Genomic_DNA"/>
</dbReference>